<comment type="caution">
    <text evidence="4">The sequence shown here is derived from an EMBL/GenBank/DDBJ whole genome shotgun (WGS) entry which is preliminary data.</text>
</comment>
<protein>
    <recommendedName>
        <fullName evidence="3">AB hydrolase-1 domain-containing protein</fullName>
    </recommendedName>
</protein>
<gene>
    <name evidence="4" type="ORF">TSAR_010181</name>
</gene>
<evidence type="ECO:0000256" key="2">
    <source>
        <dbReference type="ARBA" id="ARBA00038334"/>
    </source>
</evidence>
<comment type="similarity">
    <text evidence="2">Belongs to the AB hydrolase superfamily. Epoxide hydrolase family.</text>
</comment>
<dbReference type="Proteomes" id="UP000215335">
    <property type="component" value="Unassembled WGS sequence"/>
</dbReference>
<dbReference type="AlphaFoldDB" id="A0A232F4T5"/>
<evidence type="ECO:0000259" key="3">
    <source>
        <dbReference type="Pfam" id="PF00561"/>
    </source>
</evidence>
<evidence type="ECO:0000256" key="1">
    <source>
        <dbReference type="ARBA" id="ARBA00022801"/>
    </source>
</evidence>
<dbReference type="PRINTS" id="PR00412">
    <property type="entry name" value="EPOXHYDRLASE"/>
</dbReference>
<dbReference type="PANTHER" id="PTHR43329">
    <property type="entry name" value="EPOXIDE HYDROLASE"/>
    <property type="match status" value="1"/>
</dbReference>
<dbReference type="InterPro" id="IPR000639">
    <property type="entry name" value="Epox_hydrolase-like"/>
</dbReference>
<keyword evidence="1" id="KW-0378">Hydrolase</keyword>
<organism evidence="4 5">
    <name type="scientific">Trichomalopsis sarcophagae</name>
    <dbReference type="NCBI Taxonomy" id="543379"/>
    <lineage>
        <taxon>Eukaryota</taxon>
        <taxon>Metazoa</taxon>
        <taxon>Ecdysozoa</taxon>
        <taxon>Arthropoda</taxon>
        <taxon>Hexapoda</taxon>
        <taxon>Insecta</taxon>
        <taxon>Pterygota</taxon>
        <taxon>Neoptera</taxon>
        <taxon>Endopterygota</taxon>
        <taxon>Hymenoptera</taxon>
        <taxon>Apocrita</taxon>
        <taxon>Proctotrupomorpha</taxon>
        <taxon>Chalcidoidea</taxon>
        <taxon>Pteromalidae</taxon>
        <taxon>Pteromalinae</taxon>
        <taxon>Trichomalopsis</taxon>
    </lineage>
</organism>
<proteinExistence type="inferred from homology"/>
<dbReference type="EMBL" id="NNAY01000983">
    <property type="protein sequence ID" value="OXU25622.1"/>
    <property type="molecule type" value="Genomic_DNA"/>
</dbReference>
<evidence type="ECO:0000313" key="5">
    <source>
        <dbReference type="Proteomes" id="UP000215335"/>
    </source>
</evidence>
<dbReference type="STRING" id="543379.A0A232F4T5"/>
<dbReference type="OrthoDB" id="408373at2759"/>
<sequence>MEMRIVHVSICERVKLYFLAVVYGWYMVLRRLVKWAWNPKTFFMLQQRDKPPPCLVDNSFGKHSYVKLKGIKFHYVEAGDKTKSLLLLLHGFPDCWLSWREQIPVLSAHYRVVALDLKGFGDSDKPLNKSSYRIEILIDELKRFIFALGAKNCSIIGHDLGGLLGWYMAAIHDDIVCKFIAISSPHPNIYWDGMSNESFFSTRWMHFSRLPFLPEIDVLKEDLSVINDTFKHIHMSEGENKNDYVEAYKYTFSRKEDWTGPINYYRTLPYVRLVTDGNQHITTSTLLIIGNSDPSVSLENIVQSTEYLEKFNVKIATGAGHFPHQEKPEFVNESIIKFLIGNPVVEKTSNKNLVSSLIGSISTTVKYGNQMFDAVHKRTNGVVNGLPSKVLYLGQTST</sequence>
<dbReference type="Pfam" id="PF00561">
    <property type="entry name" value="Abhydrolase_1"/>
    <property type="match status" value="1"/>
</dbReference>
<feature type="domain" description="AB hydrolase-1" evidence="3">
    <location>
        <begin position="85"/>
        <end position="328"/>
    </location>
</feature>
<dbReference type="SUPFAM" id="SSF53474">
    <property type="entry name" value="alpha/beta-Hydrolases"/>
    <property type="match status" value="1"/>
</dbReference>
<name>A0A232F4T5_9HYME</name>
<reference evidence="4 5" key="1">
    <citation type="journal article" date="2017" name="Curr. Biol.">
        <title>The Evolution of Venom by Co-option of Single-Copy Genes.</title>
        <authorList>
            <person name="Martinson E.O."/>
            <person name="Mrinalini"/>
            <person name="Kelkar Y.D."/>
            <person name="Chang C.H."/>
            <person name="Werren J.H."/>
        </authorList>
    </citation>
    <scope>NUCLEOTIDE SEQUENCE [LARGE SCALE GENOMIC DNA]</scope>
    <source>
        <strain evidence="4 5">Alberta</strain>
        <tissue evidence="4">Whole body</tissue>
    </source>
</reference>
<evidence type="ECO:0000313" key="4">
    <source>
        <dbReference type="EMBL" id="OXU25622.1"/>
    </source>
</evidence>
<keyword evidence="5" id="KW-1185">Reference proteome</keyword>
<accession>A0A232F4T5</accession>
<dbReference type="GO" id="GO:0004301">
    <property type="term" value="F:epoxide hydrolase activity"/>
    <property type="evidence" value="ECO:0007669"/>
    <property type="project" value="UniProtKB-ARBA"/>
</dbReference>
<dbReference type="InterPro" id="IPR000073">
    <property type="entry name" value="AB_hydrolase_1"/>
</dbReference>
<dbReference type="InterPro" id="IPR029058">
    <property type="entry name" value="AB_hydrolase_fold"/>
</dbReference>
<dbReference type="Gene3D" id="3.40.50.1820">
    <property type="entry name" value="alpha/beta hydrolase"/>
    <property type="match status" value="1"/>
</dbReference>
<dbReference type="PRINTS" id="PR00111">
    <property type="entry name" value="ABHYDROLASE"/>
</dbReference>